<evidence type="ECO:0000256" key="3">
    <source>
        <dbReference type="ARBA" id="ARBA00023136"/>
    </source>
</evidence>
<dbReference type="Pfam" id="PF07690">
    <property type="entry name" value="MFS_1"/>
    <property type="match status" value="1"/>
</dbReference>
<comment type="caution">
    <text evidence="6">The sequence shown here is derived from an EMBL/GenBank/DDBJ whole genome shotgun (WGS) entry which is preliminary data.</text>
</comment>
<feature type="transmembrane region" description="Helical" evidence="5">
    <location>
        <begin position="161"/>
        <end position="183"/>
    </location>
</feature>
<evidence type="ECO:0000256" key="2">
    <source>
        <dbReference type="ARBA" id="ARBA00022989"/>
    </source>
</evidence>
<accession>A0A210QAR9</accession>
<dbReference type="SUPFAM" id="SSF103473">
    <property type="entry name" value="MFS general substrate transporter"/>
    <property type="match status" value="1"/>
</dbReference>
<dbReference type="AlphaFoldDB" id="A0A210QAR9"/>
<dbReference type="InterPro" id="IPR036259">
    <property type="entry name" value="MFS_trans_sf"/>
</dbReference>
<evidence type="ECO:0000313" key="6">
    <source>
        <dbReference type="EMBL" id="OWF45830.1"/>
    </source>
</evidence>
<keyword evidence="1 5" id="KW-0812">Transmembrane</keyword>
<keyword evidence="7" id="KW-1185">Reference proteome</keyword>
<keyword evidence="6" id="KW-0813">Transport</keyword>
<gene>
    <name evidence="6" type="ORF">KP79_PYT01514</name>
</gene>
<dbReference type="OrthoDB" id="546893at2759"/>
<protein>
    <submittedName>
        <fullName evidence="6">Sodium-dependent glucose transporter 1</fullName>
    </submittedName>
</protein>
<feature type="transmembrane region" description="Helical" evidence="5">
    <location>
        <begin position="106"/>
        <end position="125"/>
    </location>
</feature>
<reference evidence="6 7" key="1">
    <citation type="journal article" date="2017" name="Nat. Ecol. Evol.">
        <title>Scallop genome provides insights into evolution of bilaterian karyotype and development.</title>
        <authorList>
            <person name="Wang S."/>
            <person name="Zhang J."/>
            <person name="Jiao W."/>
            <person name="Li J."/>
            <person name="Xun X."/>
            <person name="Sun Y."/>
            <person name="Guo X."/>
            <person name="Huan P."/>
            <person name="Dong B."/>
            <person name="Zhang L."/>
            <person name="Hu X."/>
            <person name="Sun X."/>
            <person name="Wang J."/>
            <person name="Zhao C."/>
            <person name="Wang Y."/>
            <person name="Wang D."/>
            <person name="Huang X."/>
            <person name="Wang R."/>
            <person name="Lv J."/>
            <person name="Li Y."/>
            <person name="Zhang Z."/>
            <person name="Liu B."/>
            <person name="Lu W."/>
            <person name="Hui Y."/>
            <person name="Liang J."/>
            <person name="Zhou Z."/>
            <person name="Hou R."/>
            <person name="Li X."/>
            <person name="Liu Y."/>
            <person name="Li H."/>
            <person name="Ning X."/>
            <person name="Lin Y."/>
            <person name="Zhao L."/>
            <person name="Xing Q."/>
            <person name="Dou J."/>
            <person name="Li Y."/>
            <person name="Mao J."/>
            <person name="Guo H."/>
            <person name="Dou H."/>
            <person name="Li T."/>
            <person name="Mu C."/>
            <person name="Jiang W."/>
            <person name="Fu Q."/>
            <person name="Fu X."/>
            <person name="Miao Y."/>
            <person name="Liu J."/>
            <person name="Yu Q."/>
            <person name="Li R."/>
            <person name="Liao H."/>
            <person name="Li X."/>
            <person name="Kong Y."/>
            <person name="Jiang Z."/>
            <person name="Chourrout D."/>
            <person name="Li R."/>
            <person name="Bao Z."/>
        </authorList>
    </citation>
    <scope>NUCLEOTIDE SEQUENCE [LARGE SCALE GENOMIC DNA]</scope>
    <source>
        <strain evidence="6 7">PY_sf001</strain>
    </source>
</reference>
<keyword evidence="6" id="KW-0762">Sugar transport</keyword>
<dbReference type="EMBL" id="NEDP02004383">
    <property type="protein sequence ID" value="OWF45830.1"/>
    <property type="molecule type" value="Genomic_DNA"/>
</dbReference>
<sequence>MAELKTITPPGNLPARNKVSQSDERIAAENEKDENGEEATCSKVMRTMALGIYMEINGPTLKDLVLRTGSSYEDITSALSGRSVGKFVGVVIGGLLTDRFGRYCDLFLALSLTVAATAVAIVPWINQTEVLWVFYFLLGITIGTIDIAGQRIVLVSWKEKAASPIHIVHLGYGVGGFIAPLIANPFLANTETVGPNITNSSVSNISVMLMSTISIPTTTTTVIISPSTIEYAYGSVAGLTIVMAGVLYMYQCKTSPRFKHKKGKTENSEQKLTRTRKWREMLNPASCAEGSFCFGSLILVTLFLKYFVYLAVDRVFSTFIRSYSIDQLHFSNDDASYLNTLYWIFYAVGRFVGFVSARWISVKILLVIESVCLVGVSVGLFTVGTYSQTALWVLTGMSGFFIGPIFPSGIAWGDLHIELTGLAITWVLLGSSFGGLAFLKLGGHAYDHFGVCVFSDISNASDSEKKLLKVTQEAEQKLEKQNINPKFQTSDDNRIGSLLKDAASKNTVAKSDGTVRLFEAWKADRNKKAVQCNRSKCARNERGTFMSEKDLDANLGRFITDTDAQLIIGKKWPQVSSCQRIHTYQPKSVREI</sequence>
<feature type="region of interest" description="Disordered" evidence="4">
    <location>
        <begin position="1"/>
        <end position="38"/>
    </location>
</feature>
<proteinExistence type="predicted"/>
<dbReference type="PANTHER" id="PTHR23121">
    <property type="entry name" value="SODIUM-DEPENDENT GLUCOSE TRANSPORTER 1"/>
    <property type="match status" value="1"/>
</dbReference>
<feature type="transmembrane region" description="Helical" evidence="5">
    <location>
        <begin position="390"/>
        <end position="412"/>
    </location>
</feature>
<evidence type="ECO:0000313" key="7">
    <source>
        <dbReference type="Proteomes" id="UP000242188"/>
    </source>
</evidence>
<dbReference type="STRING" id="6573.A0A210QAR9"/>
<feature type="transmembrane region" description="Helical" evidence="5">
    <location>
        <begin position="364"/>
        <end position="384"/>
    </location>
</feature>
<dbReference type="Gene3D" id="1.20.1250.20">
    <property type="entry name" value="MFS general substrate transporter like domains"/>
    <property type="match status" value="2"/>
</dbReference>
<feature type="transmembrane region" description="Helical" evidence="5">
    <location>
        <begin position="131"/>
        <end position="149"/>
    </location>
</feature>
<organism evidence="6 7">
    <name type="scientific">Mizuhopecten yessoensis</name>
    <name type="common">Japanese scallop</name>
    <name type="synonym">Patinopecten yessoensis</name>
    <dbReference type="NCBI Taxonomy" id="6573"/>
    <lineage>
        <taxon>Eukaryota</taxon>
        <taxon>Metazoa</taxon>
        <taxon>Spiralia</taxon>
        <taxon>Lophotrochozoa</taxon>
        <taxon>Mollusca</taxon>
        <taxon>Bivalvia</taxon>
        <taxon>Autobranchia</taxon>
        <taxon>Pteriomorphia</taxon>
        <taxon>Pectinida</taxon>
        <taxon>Pectinoidea</taxon>
        <taxon>Pectinidae</taxon>
        <taxon>Mizuhopecten</taxon>
    </lineage>
</organism>
<feature type="compositionally biased region" description="Basic and acidic residues" evidence="4">
    <location>
        <begin position="21"/>
        <end position="30"/>
    </location>
</feature>
<evidence type="ECO:0000256" key="1">
    <source>
        <dbReference type="ARBA" id="ARBA00022692"/>
    </source>
</evidence>
<dbReference type="PANTHER" id="PTHR23121:SF9">
    <property type="entry name" value="SODIUM-DEPENDENT GLUCOSE TRANSPORTER 1"/>
    <property type="match status" value="1"/>
</dbReference>
<evidence type="ECO:0000256" key="5">
    <source>
        <dbReference type="SAM" id="Phobius"/>
    </source>
</evidence>
<feature type="transmembrane region" description="Helical" evidence="5">
    <location>
        <begin position="340"/>
        <end position="357"/>
    </location>
</feature>
<name>A0A210QAR9_MIZYE</name>
<dbReference type="InterPro" id="IPR011701">
    <property type="entry name" value="MFS"/>
</dbReference>
<feature type="transmembrane region" description="Helical" evidence="5">
    <location>
        <begin position="281"/>
        <end position="304"/>
    </location>
</feature>
<evidence type="ECO:0000256" key="4">
    <source>
        <dbReference type="SAM" id="MobiDB-lite"/>
    </source>
</evidence>
<dbReference type="GO" id="GO:0022857">
    <property type="term" value="F:transmembrane transporter activity"/>
    <property type="evidence" value="ECO:0007669"/>
    <property type="project" value="InterPro"/>
</dbReference>
<keyword evidence="3 5" id="KW-0472">Membrane</keyword>
<dbReference type="Proteomes" id="UP000242188">
    <property type="component" value="Unassembled WGS sequence"/>
</dbReference>
<feature type="transmembrane region" description="Helical" evidence="5">
    <location>
        <begin position="231"/>
        <end position="250"/>
    </location>
</feature>
<keyword evidence="2 5" id="KW-1133">Transmembrane helix</keyword>
<feature type="transmembrane region" description="Helical" evidence="5">
    <location>
        <begin position="419"/>
        <end position="439"/>
    </location>
</feature>